<feature type="region of interest" description="Disordered" evidence="1">
    <location>
        <begin position="449"/>
        <end position="475"/>
    </location>
</feature>
<dbReference type="AlphaFoldDB" id="A0A0R3SYC2"/>
<evidence type="ECO:0000313" key="3">
    <source>
        <dbReference type="Proteomes" id="UP000274504"/>
    </source>
</evidence>
<dbReference type="OrthoDB" id="10454049at2759"/>
<feature type="region of interest" description="Disordered" evidence="1">
    <location>
        <begin position="331"/>
        <end position="412"/>
    </location>
</feature>
<evidence type="ECO:0000313" key="4">
    <source>
        <dbReference type="WBParaSite" id="HDID_0001076701-mRNA-1"/>
    </source>
</evidence>
<feature type="compositionally biased region" description="Basic and acidic residues" evidence="1">
    <location>
        <begin position="331"/>
        <end position="340"/>
    </location>
</feature>
<accession>A0A0R3SYC2</accession>
<reference evidence="2 3" key="2">
    <citation type="submission" date="2018-11" db="EMBL/GenBank/DDBJ databases">
        <authorList>
            <consortium name="Pathogen Informatics"/>
        </authorList>
    </citation>
    <scope>NUCLEOTIDE SEQUENCE [LARGE SCALE GENOMIC DNA]</scope>
</reference>
<evidence type="ECO:0000256" key="1">
    <source>
        <dbReference type="SAM" id="MobiDB-lite"/>
    </source>
</evidence>
<feature type="compositionally biased region" description="Basic and acidic residues" evidence="1">
    <location>
        <begin position="376"/>
        <end position="395"/>
    </location>
</feature>
<evidence type="ECO:0000313" key="2">
    <source>
        <dbReference type="EMBL" id="VDL63950.1"/>
    </source>
</evidence>
<feature type="compositionally biased region" description="Polar residues" evidence="1">
    <location>
        <begin position="93"/>
        <end position="109"/>
    </location>
</feature>
<gene>
    <name evidence="2" type="ORF">HDID_LOCUS10765</name>
</gene>
<reference evidence="4" key="1">
    <citation type="submission" date="2017-02" db="UniProtKB">
        <authorList>
            <consortium name="WormBaseParasite"/>
        </authorList>
    </citation>
    <scope>IDENTIFICATION</scope>
</reference>
<dbReference type="WBParaSite" id="HDID_0001076701-mRNA-1">
    <property type="protein sequence ID" value="HDID_0001076701-mRNA-1"/>
    <property type="gene ID" value="HDID_0001076701"/>
</dbReference>
<feature type="region of interest" description="Disordered" evidence="1">
    <location>
        <begin position="14"/>
        <end position="61"/>
    </location>
</feature>
<dbReference type="Proteomes" id="UP000274504">
    <property type="component" value="Unassembled WGS sequence"/>
</dbReference>
<protein>
    <submittedName>
        <fullName evidence="2 4">Uncharacterized protein</fullName>
    </submittedName>
</protein>
<organism evidence="4">
    <name type="scientific">Hymenolepis diminuta</name>
    <name type="common">Rat tapeworm</name>
    <dbReference type="NCBI Taxonomy" id="6216"/>
    <lineage>
        <taxon>Eukaryota</taxon>
        <taxon>Metazoa</taxon>
        <taxon>Spiralia</taxon>
        <taxon>Lophotrochozoa</taxon>
        <taxon>Platyhelminthes</taxon>
        <taxon>Cestoda</taxon>
        <taxon>Eucestoda</taxon>
        <taxon>Cyclophyllidea</taxon>
        <taxon>Hymenolepididae</taxon>
        <taxon>Hymenolepis</taxon>
    </lineage>
</organism>
<dbReference type="EMBL" id="UYSG01011905">
    <property type="protein sequence ID" value="VDL63950.1"/>
    <property type="molecule type" value="Genomic_DNA"/>
</dbReference>
<feature type="compositionally biased region" description="Low complexity" evidence="1">
    <location>
        <begin position="14"/>
        <end position="32"/>
    </location>
</feature>
<sequence>MSLLGSMMHALQRVGSYRRSSNSPSNAPVSPGHAGTKSPAPTQNVISGATKAEPVSNQKTLPTLQVPTLDQVPKELPTNHSTENQKIQKKNQWEQTPVTETDLTEGSSEISEEIPLKQFYANRRDSEKLGNASNNLNFGNHKSGFPNLPVLPASISSLNIDSSSKAFESPQSQFGNDRPRKSFPVIPHLPKKSLANIDDAAFMERRASASNPSQRYAYVKKQDRMKKYTDRFSEEDEEDGNAPLLHASEMERRFPQMPKVTNTSAVALPPFHEDLELRVAGMPGEFVDQVDDFNFEVDEPELDASYFSRGDTPSPAPSVNVPSSVYAFRKWPDGTEREPGWTRSGRKSVKSPTSSEGQSHRRQLPSIPGIMQCRLARIEQRPSTHSLDSARSRSNDRKHRPRSDSPGAWTIAHTPTVFKKELDLRLDESDNNQYEENDDDDVFFASQISDRDRNPSSQPITPHHSICEGYDPQSRQQRQHQLMRDSFVDRRRWNASYEHQFKQMPSCGPPLSIQQRGYQPQTGWEYRRPPLVVPSLPPQLVPQIPPPTQSHLYTSEYSSMHRNFQYQPEWQNWRQAPNPGRPYIQPSPPKPQRTWHQQSNGLDPATWKVVRPHNNNLPNSIDKKSTSTKAWCNPHTFYKSNRQELAQLWSSEHRGNIVDSAIGMIGNIRNPSSRKPYDHAA</sequence>
<feature type="region of interest" description="Disordered" evidence="1">
    <location>
        <begin position="74"/>
        <end position="109"/>
    </location>
</feature>
<feature type="compositionally biased region" description="Polar residues" evidence="1">
    <location>
        <begin position="166"/>
        <end position="175"/>
    </location>
</feature>
<name>A0A0R3SYC2_HYMDI</name>
<proteinExistence type="predicted"/>
<feature type="region of interest" description="Disordered" evidence="1">
    <location>
        <begin position="166"/>
        <end position="186"/>
    </location>
</feature>